<gene>
    <name evidence="2" type="ORF">JX360_06760</name>
</gene>
<sequence length="117" mass="13003">MEILAEEYQIQYDAASGTVRCQGSLRLAGTEEYAPVAKLLIDAAGQQPETMKLDLRQLQFLNSSGINMLSKFIVRVRQQGKPQITVLGSKGIPWQGKSLKNLQRLMPSLVLELEEEG</sequence>
<dbReference type="InterPro" id="IPR002645">
    <property type="entry name" value="STAS_dom"/>
</dbReference>
<accession>A0ABT0CA69</accession>
<evidence type="ECO:0000313" key="3">
    <source>
        <dbReference type="Proteomes" id="UP000830835"/>
    </source>
</evidence>
<dbReference type="PROSITE" id="PS50801">
    <property type="entry name" value="STAS"/>
    <property type="match status" value="1"/>
</dbReference>
<dbReference type="EMBL" id="JAFIRA010000013">
    <property type="protein sequence ID" value="MCJ2542607.1"/>
    <property type="molecule type" value="Genomic_DNA"/>
</dbReference>
<dbReference type="NCBIfam" id="NF047705">
    <property type="entry name" value="slr1659_superfam"/>
    <property type="match status" value="1"/>
</dbReference>
<reference evidence="2" key="1">
    <citation type="submission" date="2021-02" db="EMBL/GenBank/DDBJ databases">
        <title>The CRISPR/cas machinery reduction and long-range gene transfer in the hot spring cyanobacterium Synechococcus.</title>
        <authorList>
            <person name="Dvorak P."/>
            <person name="Jahodarova E."/>
            <person name="Hasler P."/>
            <person name="Poulickova A."/>
        </authorList>
    </citation>
    <scope>NUCLEOTIDE SEQUENCE</scope>
    <source>
        <strain evidence="2">Rupite</strain>
    </source>
</reference>
<dbReference type="Gene3D" id="3.30.750.24">
    <property type="entry name" value="STAS domain"/>
    <property type="match status" value="1"/>
</dbReference>
<evidence type="ECO:0000313" key="2">
    <source>
        <dbReference type="EMBL" id="MCJ2542607.1"/>
    </source>
</evidence>
<name>A0ABT0CA69_THEVL</name>
<comment type="caution">
    <text evidence="2">The sequence shown here is derived from an EMBL/GenBank/DDBJ whole genome shotgun (WGS) entry which is preliminary data.</text>
</comment>
<feature type="domain" description="STAS" evidence="1">
    <location>
        <begin position="19"/>
        <end position="80"/>
    </location>
</feature>
<organism evidence="2 3">
    <name type="scientific">Thermostichus vulcanus str. 'Rupite'</name>
    <dbReference type="NCBI Taxonomy" id="2813851"/>
    <lineage>
        <taxon>Bacteria</taxon>
        <taxon>Bacillati</taxon>
        <taxon>Cyanobacteriota</taxon>
        <taxon>Cyanophyceae</taxon>
        <taxon>Thermostichales</taxon>
        <taxon>Thermostichaceae</taxon>
        <taxon>Thermostichus</taxon>
    </lineage>
</organism>
<evidence type="ECO:0000259" key="1">
    <source>
        <dbReference type="PROSITE" id="PS50801"/>
    </source>
</evidence>
<dbReference type="SUPFAM" id="SSF52091">
    <property type="entry name" value="SpoIIaa-like"/>
    <property type="match status" value="1"/>
</dbReference>
<dbReference type="InterPro" id="IPR036513">
    <property type="entry name" value="STAS_dom_sf"/>
</dbReference>
<protein>
    <recommendedName>
        <fullName evidence="1">STAS domain-containing protein</fullName>
    </recommendedName>
</protein>
<dbReference type="RefSeq" id="WP_244349883.1">
    <property type="nucleotide sequence ID" value="NZ_JAFIRA010000013.1"/>
</dbReference>
<proteinExistence type="predicted"/>
<keyword evidence="3" id="KW-1185">Reference proteome</keyword>
<dbReference type="Proteomes" id="UP000830835">
    <property type="component" value="Unassembled WGS sequence"/>
</dbReference>